<dbReference type="Pfam" id="PF24019">
    <property type="entry name" value="DUF7332"/>
    <property type="match status" value="1"/>
</dbReference>
<accession>A0A0D6JSQ6</accession>
<name>A0A0D6JSQ6_9EURY</name>
<sequence>MNAATRAPLTLAVILVVATAPVAAAAAATGPTSPCFPGEGHQFDIGGEGAGIDLVVFLSVFENLGGEGGFGMEASGSVGNDSIVQLRAGVAFDGVGPAAAFLSNPFSRFSVVYDYSMNLPMFADSGVESSYEDDGSPVSGLETKSC</sequence>
<dbReference type="InterPro" id="IPR055756">
    <property type="entry name" value="DUF7332"/>
</dbReference>
<dbReference type="OrthoDB" id="328061at2157"/>
<reference evidence="2" key="1">
    <citation type="submission" date="2015-03" db="EMBL/GenBank/DDBJ databases">
        <authorList>
            <person name="Urmite Genomes"/>
        </authorList>
    </citation>
    <scope>NUCLEOTIDE SEQUENCE [LARGE SCALE GENOMIC DNA]</scope>
    <source>
        <strain evidence="2">Arc-Hr</strain>
    </source>
</reference>
<dbReference type="AlphaFoldDB" id="A0A0D6JSQ6"/>
<dbReference type="RefSeq" id="WP_089778802.1">
    <property type="nucleotide sequence ID" value="NZ_CABLRR010000002.1"/>
</dbReference>
<evidence type="ECO:0000313" key="2">
    <source>
        <dbReference type="Proteomes" id="UP000198902"/>
    </source>
</evidence>
<dbReference type="Proteomes" id="UP000198902">
    <property type="component" value="Unassembled WGS sequence"/>
</dbReference>
<evidence type="ECO:0000313" key="1">
    <source>
        <dbReference type="EMBL" id="CQR50640.1"/>
    </source>
</evidence>
<proteinExistence type="predicted"/>
<protein>
    <submittedName>
        <fullName evidence="1">Uncharacterized protein</fullName>
    </submittedName>
</protein>
<gene>
    <name evidence="1" type="ORF">BN996_02123</name>
</gene>
<keyword evidence="2" id="KW-1185">Reference proteome</keyword>
<organism evidence="1 2">
    <name type="scientific">Haloferax massiliensis</name>
    <dbReference type="NCBI Taxonomy" id="1476858"/>
    <lineage>
        <taxon>Archaea</taxon>
        <taxon>Methanobacteriati</taxon>
        <taxon>Methanobacteriota</taxon>
        <taxon>Stenosarchaea group</taxon>
        <taxon>Halobacteria</taxon>
        <taxon>Halobacteriales</taxon>
        <taxon>Haloferacaceae</taxon>
        <taxon>Haloferax</taxon>
    </lineage>
</organism>
<dbReference type="EMBL" id="CSTE01000002">
    <property type="protein sequence ID" value="CQR50640.1"/>
    <property type="molecule type" value="Genomic_DNA"/>
</dbReference>